<keyword evidence="2" id="KW-0812">Transmembrane</keyword>
<feature type="transmembrane region" description="Helical" evidence="2">
    <location>
        <begin position="6"/>
        <end position="24"/>
    </location>
</feature>
<feature type="compositionally biased region" description="Basic and acidic residues" evidence="1">
    <location>
        <begin position="52"/>
        <end position="69"/>
    </location>
</feature>
<protein>
    <submittedName>
        <fullName evidence="3">Uncharacterized protein</fullName>
    </submittedName>
</protein>
<accession>A0A0W8E9I7</accession>
<keyword evidence="2" id="KW-0472">Membrane</keyword>
<name>A0A0W8E9I7_9ZZZZ</name>
<organism evidence="3">
    <name type="scientific">hydrocarbon metagenome</name>
    <dbReference type="NCBI Taxonomy" id="938273"/>
    <lineage>
        <taxon>unclassified sequences</taxon>
        <taxon>metagenomes</taxon>
        <taxon>ecological metagenomes</taxon>
    </lineage>
</organism>
<gene>
    <name evidence="3" type="ORF">ASZ90_017287</name>
</gene>
<reference evidence="3" key="1">
    <citation type="journal article" date="2015" name="Proc. Natl. Acad. Sci. U.S.A.">
        <title>Networks of energetic and metabolic interactions define dynamics in microbial communities.</title>
        <authorList>
            <person name="Embree M."/>
            <person name="Liu J.K."/>
            <person name="Al-Bassam M.M."/>
            <person name="Zengler K."/>
        </authorList>
    </citation>
    <scope>NUCLEOTIDE SEQUENCE</scope>
</reference>
<keyword evidence="2" id="KW-1133">Transmembrane helix</keyword>
<sequence length="89" mass="10176">MGSGLMMVIAAVFIITIAFSILIIKQFGSFEKKAMKAKLRQEKYIKEYLANKAEEERRQEEEERMRAELDSQSQNAGESDSEDDPKPSD</sequence>
<evidence type="ECO:0000256" key="1">
    <source>
        <dbReference type="SAM" id="MobiDB-lite"/>
    </source>
</evidence>
<evidence type="ECO:0000256" key="2">
    <source>
        <dbReference type="SAM" id="Phobius"/>
    </source>
</evidence>
<proteinExistence type="predicted"/>
<evidence type="ECO:0000313" key="3">
    <source>
        <dbReference type="EMBL" id="KUG05306.1"/>
    </source>
</evidence>
<dbReference type="AlphaFoldDB" id="A0A0W8E9I7"/>
<dbReference type="EMBL" id="LNQE01001821">
    <property type="protein sequence ID" value="KUG05306.1"/>
    <property type="molecule type" value="Genomic_DNA"/>
</dbReference>
<comment type="caution">
    <text evidence="3">The sequence shown here is derived from an EMBL/GenBank/DDBJ whole genome shotgun (WGS) entry which is preliminary data.</text>
</comment>
<feature type="region of interest" description="Disordered" evidence="1">
    <location>
        <begin position="51"/>
        <end position="89"/>
    </location>
</feature>